<gene>
    <name evidence="2" type="ORF">RFM23_12900</name>
</gene>
<proteinExistence type="predicted"/>
<evidence type="ECO:0000313" key="2">
    <source>
        <dbReference type="EMBL" id="MDX8538518.1"/>
    </source>
</evidence>
<dbReference type="Proteomes" id="UP001276564">
    <property type="component" value="Unassembled WGS sequence"/>
</dbReference>
<reference evidence="2 3" key="1">
    <citation type="submission" date="2023-08" db="EMBL/GenBank/DDBJ databases">
        <title>Implementing the SeqCode for naming new Mesorhizobium species isolated from Vachellia karroo root nodules.</title>
        <authorList>
            <person name="Van Lill M."/>
        </authorList>
    </citation>
    <scope>NUCLEOTIDE SEQUENCE [LARGE SCALE GENOMIC DNA]</scope>
    <source>
        <strain evidence="2 3">VK4B</strain>
    </source>
</reference>
<dbReference type="InterPro" id="IPR010982">
    <property type="entry name" value="Lambda_DNA-bd_dom_sf"/>
</dbReference>
<name>A0ABU5AMK7_9HYPH</name>
<dbReference type="RefSeq" id="WP_320320470.1">
    <property type="nucleotide sequence ID" value="NZ_JAVIIP010000006.1"/>
</dbReference>
<comment type="caution">
    <text evidence="2">The sequence shown here is derived from an EMBL/GenBank/DDBJ whole genome shotgun (WGS) entry which is preliminary data.</text>
</comment>
<dbReference type="InterPro" id="IPR001387">
    <property type="entry name" value="Cro/C1-type_HTH"/>
</dbReference>
<sequence length="92" mass="9657">MTGDGGLRNLTAEQSRAARGLLNWSRVRLGAKSNLSEDTIREFENGGRIPGPSNLTRIRQALEAAGVVFTSGAPSLTNLSEGEAGVIGSNEM</sequence>
<dbReference type="CDD" id="cd00093">
    <property type="entry name" value="HTH_XRE"/>
    <property type="match status" value="1"/>
</dbReference>
<keyword evidence="3" id="KW-1185">Reference proteome</keyword>
<organism evidence="2 3">
    <name type="scientific">Mesorhizobium abyssinicae</name>
    <dbReference type="NCBI Taxonomy" id="1209958"/>
    <lineage>
        <taxon>Bacteria</taxon>
        <taxon>Pseudomonadati</taxon>
        <taxon>Pseudomonadota</taxon>
        <taxon>Alphaproteobacteria</taxon>
        <taxon>Hyphomicrobiales</taxon>
        <taxon>Phyllobacteriaceae</taxon>
        <taxon>Mesorhizobium</taxon>
    </lineage>
</organism>
<protein>
    <submittedName>
        <fullName evidence="2">Helix-turn-helix transcriptional regulator</fullName>
    </submittedName>
</protein>
<dbReference type="PROSITE" id="PS50943">
    <property type="entry name" value="HTH_CROC1"/>
    <property type="match status" value="1"/>
</dbReference>
<evidence type="ECO:0000259" key="1">
    <source>
        <dbReference type="PROSITE" id="PS50943"/>
    </source>
</evidence>
<dbReference type="EMBL" id="JAVIIP010000006">
    <property type="protein sequence ID" value="MDX8538518.1"/>
    <property type="molecule type" value="Genomic_DNA"/>
</dbReference>
<dbReference type="Gene3D" id="1.10.260.40">
    <property type="entry name" value="lambda repressor-like DNA-binding domains"/>
    <property type="match status" value="1"/>
</dbReference>
<accession>A0ABU5AMK7</accession>
<evidence type="ECO:0000313" key="3">
    <source>
        <dbReference type="Proteomes" id="UP001276564"/>
    </source>
</evidence>
<feature type="domain" description="HTH cro/C1-type" evidence="1">
    <location>
        <begin position="16"/>
        <end position="69"/>
    </location>
</feature>
<dbReference type="Pfam" id="PF01381">
    <property type="entry name" value="HTH_3"/>
    <property type="match status" value="1"/>
</dbReference>
<dbReference type="SUPFAM" id="SSF47413">
    <property type="entry name" value="lambda repressor-like DNA-binding domains"/>
    <property type="match status" value="1"/>
</dbReference>